<organism evidence="1 2">
    <name type="scientific">Pseudomonas arsenicoxydans</name>
    <dbReference type="NCBI Taxonomy" id="702115"/>
    <lineage>
        <taxon>Bacteria</taxon>
        <taxon>Pseudomonadati</taxon>
        <taxon>Pseudomonadota</taxon>
        <taxon>Gammaproteobacteria</taxon>
        <taxon>Pseudomonadales</taxon>
        <taxon>Pseudomonadaceae</taxon>
        <taxon>Pseudomonas</taxon>
    </lineage>
</organism>
<reference evidence="1 2" key="1">
    <citation type="submission" date="2017-11" db="EMBL/GenBank/DDBJ databases">
        <title>Genome sequence of Pseudomonas arsenicoxydans ACM1.</title>
        <authorList>
            <person name="Nascimento F.X."/>
        </authorList>
    </citation>
    <scope>NUCLEOTIDE SEQUENCE [LARGE SCALE GENOMIC DNA]</scope>
    <source>
        <strain evidence="1 2">ACM1</strain>
    </source>
</reference>
<protein>
    <submittedName>
        <fullName evidence="1">Uncharacterized protein</fullName>
    </submittedName>
</protein>
<name>A0A4P6FUY6_9PSED</name>
<proteinExistence type="predicted"/>
<dbReference type="RefSeq" id="WP_208670067.1">
    <property type="nucleotide sequence ID" value="NZ_CP024767.1"/>
</dbReference>
<dbReference type="AlphaFoldDB" id="A0A4P6FUY6"/>
<accession>A0A4P6FUY6</accession>
<evidence type="ECO:0000313" key="2">
    <source>
        <dbReference type="Proteomes" id="UP000291121"/>
    </source>
</evidence>
<dbReference type="Proteomes" id="UP000291121">
    <property type="component" value="Chromosome"/>
</dbReference>
<gene>
    <name evidence="1" type="ORF">CUN61_01115</name>
</gene>
<keyword evidence="2" id="KW-1185">Reference proteome</keyword>
<sequence length="280" mass="33325">MAVNDKVKSTDALSELLEEKGSNARHDIWLWLHLYMTQNAPFDPRTCSGETMRDEIAGFLKRKKYALYRIAREKDRSLIPDESLAWIEEDERQYQWLLERITKITDFRLPRRAVHLKGREHLIAIIDIWNADLEEKLYEVESLRKEWLRHKAKDSAFEWFGDKKEGTKRCACAWEWLEKDNRLLSRRDTPITNYKELLMFFDGARLGRNEQKAIINEIKKRWNRKQLDVRNPDKKQLNVMIPIAVIALLDELAAKHKLKRPQVIERLITGEFEAGIHLDY</sequence>
<dbReference type="EMBL" id="CP024767">
    <property type="protein sequence ID" value="QAY82645.1"/>
    <property type="molecule type" value="Genomic_DNA"/>
</dbReference>
<evidence type="ECO:0000313" key="1">
    <source>
        <dbReference type="EMBL" id="QAY82645.1"/>
    </source>
</evidence>